<reference evidence="9" key="2">
    <citation type="submission" date="2013-07" db="EMBL/GenBank/DDBJ databases">
        <title>The genome of an arbuscular mycorrhizal fungus provides insights into the evolution of the oldest plant symbiosis.</title>
        <authorList>
            <consortium name="DOE Joint Genome Institute"/>
            <person name="Tisserant E."/>
            <person name="Malbreil M."/>
            <person name="Kuo A."/>
            <person name="Kohler A."/>
            <person name="Symeonidi A."/>
            <person name="Balestrini R."/>
            <person name="Charron P."/>
            <person name="Duensing N."/>
            <person name="Frei-dit-Frey N."/>
            <person name="Gianinazzi-Pearson V."/>
            <person name="Gilbert B."/>
            <person name="Handa Y."/>
            <person name="Hijri M."/>
            <person name="Kaul R."/>
            <person name="Kawaguchi M."/>
            <person name="Krajinski F."/>
            <person name="Lammers P."/>
            <person name="Lapierre D."/>
            <person name="Masclaux F.G."/>
            <person name="Murat C."/>
            <person name="Morin E."/>
            <person name="Ndikumana S."/>
            <person name="Pagni M."/>
            <person name="Petitpierre D."/>
            <person name="Requena N."/>
            <person name="Rosikiewicz P."/>
            <person name="Riley R."/>
            <person name="Saito K."/>
            <person name="San Clemente H."/>
            <person name="Shapiro H."/>
            <person name="van Tuinen D."/>
            <person name="Becard G."/>
            <person name="Bonfante P."/>
            <person name="Paszkowski U."/>
            <person name="Shachar-Hill Y."/>
            <person name="Young J.P."/>
            <person name="Sanders I.R."/>
            <person name="Henrissat B."/>
            <person name="Rensing S.A."/>
            <person name="Grigoriev I.V."/>
            <person name="Corradi N."/>
            <person name="Roux C."/>
            <person name="Martin F."/>
        </authorList>
    </citation>
    <scope>NUCLEOTIDE SEQUENCE</scope>
    <source>
        <strain evidence="9">DAOM 197198</strain>
    </source>
</reference>
<dbReference type="VEuPathDB" id="FungiDB:RhiirFUN_017526"/>
<dbReference type="HOGENOM" id="CLU_030857_1_0_1"/>
<dbReference type="GO" id="GO:0003743">
    <property type="term" value="F:translation initiation factor activity"/>
    <property type="evidence" value="ECO:0007669"/>
    <property type="project" value="UniProtKB-KW"/>
</dbReference>
<evidence type="ECO:0000259" key="8">
    <source>
        <dbReference type="SMART" id="SM00543"/>
    </source>
</evidence>
<evidence type="ECO:0000256" key="4">
    <source>
        <dbReference type="ARBA" id="ARBA00022540"/>
    </source>
</evidence>
<dbReference type="InterPro" id="IPR016024">
    <property type="entry name" value="ARM-type_fold"/>
</dbReference>
<dbReference type="PANTHER" id="PTHR23253">
    <property type="entry name" value="EUKARYOTIC TRANSLATION INITIATION FACTOR 4 GAMMA"/>
    <property type="match status" value="1"/>
</dbReference>
<dbReference type="PANTHER" id="PTHR23253:SF9">
    <property type="entry name" value="EUKARYOTIC TRANSLATION INITIATION FACTOR 4 GAMMA 2"/>
    <property type="match status" value="1"/>
</dbReference>
<evidence type="ECO:0000313" key="10">
    <source>
        <dbReference type="EMBL" id="POG81445.1"/>
    </source>
</evidence>
<dbReference type="Gene3D" id="1.25.40.180">
    <property type="match status" value="1"/>
</dbReference>
<keyword evidence="5" id="KW-0597">Phosphoprotein</keyword>
<comment type="subcellular location">
    <subcellularLocation>
        <location evidence="1">Cytoplasm</location>
    </subcellularLocation>
</comment>
<evidence type="ECO:0000313" key="9">
    <source>
        <dbReference type="EMBL" id="ESA10025.1"/>
    </source>
</evidence>
<keyword evidence="6" id="KW-0694">RNA-binding</keyword>
<reference evidence="10 11" key="1">
    <citation type="journal article" date="2013" name="Proc. Natl. Acad. Sci. U.S.A.">
        <title>Genome of an arbuscular mycorrhizal fungus provides insight into the oldest plant symbiosis.</title>
        <authorList>
            <person name="Tisserant E."/>
            <person name="Malbreil M."/>
            <person name="Kuo A."/>
            <person name="Kohler A."/>
            <person name="Symeonidi A."/>
            <person name="Balestrini R."/>
            <person name="Charron P."/>
            <person name="Duensing N."/>
            <person name="Frei Dit Frey N."/>
            <person name="Gianinazzi-Pearson V."/>
            <person name="Gilbert L.B."/>
            <person name="Handa Y."/>
            <person name="Herr J.R."/>
            <person name="Hijri M."/>
            <person name="Koul R."/>
            <person name="Kawaguchi M."/>
            <person name="Krajinski F."/>
            <person name="Lammers P.J."/>
            <person name="Masclaux F.G."/>
            <person name="Murat C."/>
            <person name="Morin E."/>
            <person name="Ndikumana S."/>
            <person name="Pagni M."/>
            <person name="Petitpierre D."/>
            <person name="Requena N."/>
            <person name="Rosikiewicz P."/>
            <person name="Riley R."/>
            <person name="Saito K."/>
            <person name="San Clemente H."/>
            <person name="Shapiro H."/>
            <person name="van Tuinen D."/>
            <person name="Becard G."/>
            <person name="Bonfante P."/>
            <person name="Paszkowski U."/>
            <person name="Shachar-Hill Y.Y."/>
            <person name="Tuskan G.A."/>
            <person name="Young P.W."/>
            <person name="Sanders I.R."/>
            <person name="Henrissat B."/>
            <person name="Rensing S.A."/>
            <person name="Grigoriev I.V."/>
            <person name="Corradi N."/>
            <person name="Roux C."/>
            <person name="Martin F."/>
        </authorList>
    </citation>
    <scope>NUCLEOTIDE SEQUENCE [LARGE SCALE GENOMIC DNA]</scope>
    <source>
        <strain evidence="11">DAOM 181602 / DAOM 197198 / MUCL 43194</strain>
        <strain evidence="10">DAOM 197198</strain>
    </source>
</reference>
<keyword evidence="3" id="KW-0963">Cytoplasm</keyword>
<name>U9TPJ1_RHIID</name>
<dbReference type="Proteomes" id="UP000018888">
    <property type="component" value="Unassembled WGS sequence"/>
</dbReference>
<feature type="domain" description="MIF4G" evidence="8">
    <location>
        <begin position="3"/>
        <end position="244"/>
    </location>
</feature>
<comment type="similarity">
    <text evidence="2">Belongs to the eukaryotic initiation factor 4G family.</text>
</comment>
<organism evidence="9">
    <name type="scientific">Rhizophagus irregularis (strain DAOM 181602 / DAOM 197198 / MUCL 43194)</name>
    <name type="common">Arbuscular mycorrhizal fungus</name>
    <name type="synonym">Glomus intraradices</name>
    <dbReference type="NCBI Taxonomy" id="747089"/>
    <lineage>
        <taxon>Eukaryota</taxon>
        <taxon>Fungi</taxon>
        <taxon>Fungi incertae sedis</taxon>
        <taxon>Mucoromycota</taxon>
        <taxon>Glomeromycotina</taxon>
        <taxon>Glomeromycetes</taxon>
        <taxon>Glomerales</taxon>
        <taxon>Glomeraceae</taxon>
        <taxon>Rhizophagus</taxon>
    </lineage>
</organism>
<dbReference type="GO" id="GO:0016281">
    <property type="term" value="C:eukaryotic translation initiation factor 4F complex"/>
    <property type="evidence" value="ECO:0007669"/>
    <property type="project" value="TreeGrafter"/>
</dbReference>
<evidence type="ECO:0000256" key="5">
    <source>
        <dbReference type="ARBA" id="ARBA00022553"/>
    </source>
</evidence>
<evidence type="ECO:0000256" key="1">
    <source>
        <dbReference type="ARBA" id="ARBA00004496"/>
    </source>
</evidence>
<sequence length="265" mass="30761">MVQRKVNALLNKLTLKNFESLSDQIIIYGNKSRGERDGRILREIIRLIFERSCNDSKFCAIYAYLCRKMMERVDPEIVDESIKNTDGKSVQGGTLFRKYLINHCQEDFEKGWKINIPSSSNESDLTSDKYYAAAKAKRKGLGLICFIGEMFKLNMLTENIMHNCISELSIFKDSPKEEEMESLCILLNTVGKQLDHVKQKQIKKTKEKGMNSYFNRLEKISKLPSLSNRIKFMLMDIINLRKNDWNPQRNIDALINELTLGMIQL</sequence>
<evidence type="ECO:0000256" key="2">
    <source>
        <dbReference type="ARBA" id="ARBA00005775"/>
    </source>
</evidence>
<accession>U9TPJ1</accession>
<dbReference type="Pfam" id="PF02854">
    <property type="entry name" value="MIF4G"/>
    <property type="match status" value="1"/>
</dbReference>
<dbReference type="SUPFAM" id="SSF48371">
    <property type="entry name" value="ARM repeat"/>
    <property type="match status" value="1"/>
</dbReference>
<gene>
    <name evidence="10" type="ORF">GLOIN_2v1447987</name>
    <name evidence="9" type="ORF">GLOINDRAFT_63742</name>
</gene>
<evidence type="ECO:0000256" key="6">
    <source>
        <dbReference type="ARBA" id="ARBA00022884"/>
    </source>
</evidence>
<dbReference type="GO" id="GO:0003729">
    <property type="term" value="F:mRNA binding"/>
    <property type="evidence" value="ECO:0007669"/>
    <property type="project" value="TreeGrafter"/>
</dbReference>
<dbReference type="SMART" id="SM00543">
    <property type="entry name" value="MIF4G"/>
    <property type="match status" value="1"/>
</dbReference>
<dbReference type="EMBL" id="AUPC02000011">
    <property type="protein sequence ID" value="POG81445.1"/>
    <property type="molecule type" value="Genomic_DNA"/>
</dbReference>
<dbReference type="EMBL" id="KI287507">
    <property type="protein sequence ID" value="ESA10025.1"/>
    <property type="molecule type" value="Genomic_DNA"/>
</dbReference>
<dbReference type="FunFam" id="1.25.40.180:FF:000020">
    <property type="entry name" value="Eukaryotic translation initiation factor subunit"/>
    <property type="match status" value="1"/>
</dbReference>
<dbReference type="GO" id="GO:0010494">
    <property type="term" value="C:cytoplasmic stress granule"/>
    <property type="evidence" value="ECO:0007669"/>
    <property type="project" value="UniProtKB-ARBA"/>
</dbReference>
<proteinExistence type="inferred from homology"/>
<evidence type="ECO:0000256" key="3">
    <source>
        <dbReference type="ARBA" id="ARBA00022490"/>
    </source>
</evidence>
<dbReference type="InterPro" id="IPR003890">
    <property type="entry name" value="MIF4G-like_typ-3"/>
</dbReference>
<evidence type="ECO:0000256" key="7">
    <source>
        <dbReference type="ARBA" id="ARBA00022917"/>
    </source>
</evidence>
<protein>
    <submittedName>
        <fullName evidence="10">Armadillo-type protein</fullName>
    </submittedName>
</protein>
<keyword evidence="11" id="KW-1185">Reference proteome</keyword>
<dbReference type="AlphaFoldDB" id="U9TPJ1"/>
<evidence type="ECO:0000313" key="11">
    <source>
        <dbReference type="Proteomes" id="UP000018888"/>
    </source>
</evidence>
<reference evidence="10 11" key="3">
    <citation type="journal article" date="2018" name="New Phytol.">
        <title>High intraspecific genome diversity in the model arbuscular mycorrhizal symbiont Rhizophagus irregularis.</title>
        <authorList>
            <person name="Chen E.C.H."/>
            <person name="Morin E."/>
            <person name="Beaudet D."/>
            <person name="Noel J."/>
            <person name="Yildirir G."/>
            <person name="Ndikumana S."/>
            <person name="Charron P."/>
            <person name="St-Onge C."/>
            <person name="Giorgi J."/>
            <person name="Kruger M."/>
            <person name="Marton T."/>
            <person name="Ropars J."/>
            <person name="Grigoriev I.V."/>
            <person name="Hainaut M."/>
            <person name="Henrissat B."/>
            <person name="Roux C."/>
            <person name="Martin F."/>
            <person name="Corradi N."/>
        </authorList>
    </citation>
    <scope>NUCLEOTIDE SEQUENCE [LARGE SCALE GENOMIC DNA]</scope>
    <source>
        <strain evidence="11">DAOM 181602 / DAOM 197198 / MUCL 43194</strain>
        <strain evidence="10">DAOM 197198</strain>
    </source>
</reference>
<dbReference type="eggNOG" id="KOG0401">
    <property type="taxonomic scope" value="Eukaryota"/>
</dbReference>
<keyword evidence="7" id="KW-0648">Protein biosynthesis</keyword>
<keyword evidence="4" id="KW-0396">Initiation factor</keyword>